<dbReference type="Pfam" id="PF01381">
    <property type="entry name" value="HTH_3"/>
    <property type="match status" value="1"/>
</dbReference>
<dbReference type="InterPro" id="IPR010982">
    <property type="entry name" value="Lambda_DNA-bd_dom_sf"/>
</dbReference>
<dbReference type="Proteomes" id="UP001463665">
    <property type="component" value="Chromosome"/>
</dbReference>
<dbReference type="EMBL" id="CP154834">
    <property type="protein sequence ID" value="XAO73756.1"/>
    <property type="molecule type" value="Genomic_DNA"/>
</dbReference>
<dbReference type="PROSITE" id="PS50943">
    <property type="entry name" value="HTH_CROC1"/>
    <property type="match status" value="1"/>
</dbReference>
<proteinExistence type="predicted"/>
<keyword evidence="3" id="KW-1185">Reference proteome</keyword>
<evidence type="ECO:0000313" key="2">
    <source>
        <dbReference type="EMBL" id="XAO73756.1"/>
    </source>
</evidence>
<sequence>MLYFYIKCYYYVICFFIQNSKKLVNNIRERRLQMNLTQEGLAERSGVPLPTLRKFEQKGLISLDSFLKLLSVVGGLEEMADALKPKEQNFKSIDDVLKSKEKPIKKRGSRR</sequence>
<evidence type="ECO:0000259" key="1">
    <source>
        <dbReference type="PROSITE" id="PS50943"/>
    </source>
</evidence>
<organism evidence="2 3">
    <name type="scientific">Chryseobacterium endophyticum</name>
    <dbReference type="NCBI Taxonomy" id="1854762"/>
    <lineage>
        <taxon>Bacteria</taxon>
        <taxon>Pseudomonadati</taxon>
        <taxon>Bacteroidota</taxon>
        <taxon>Flavobacteriia</taxon>
        <taxon>Flavobacteriales</taxon>
        <taxon>Weeksellaceae</taxon>
        <taxon>Chryseobacterium group</taxon>
        <taxon>Chryseobacterium</taxon>
    </lineage>
</organism>
<gene>
    <name evidence="2" type="ORF">AAFP95_18865</name>
</gene>
<accession>A0AAU6WMB6</accession>
<dbReference type="InterPro" id="IPR001387">
    <property type="entry name" value="Cro/C1-type_HTH"/>
</dbReference>
<dbReference type="GO" id="GO:0003677">
    <property type="term" value="F:DNA binding"/>
    <property type="evidence" value="ECO:0007669"/>
    <property type="project" value="InterPro"/>
</dbReference>
<dbReference type="AlphaFoldDB" id="A0AAU6WMB6"/>
<name>A0AAU6WMB6_9FLAO</name>
<dbReference type="SMART" id="SM00530">
    <property type="entry name" value="HTH_XRE"/>
    <property type="match status" value="1"/>
</dbReference>
<dbReference type="Gene3D" id="1.10.260.40">
    <property type="entry name" value="lambda repressor-like DNA-binding domains"/>
    <property type="match status" value="1"/>
</dbReference>
<reference evidence="2 3" key="1">
    <citation type="submission" date="2024-04" db="EMBL/GenBank/DDBJ databases">
        <title>Genome sequencing and assembly of rice foliar adapted Chryseobacterium endophyticum OsEnb-ALM-A6.</title>
        <authorList>
            <person name="Kumar S."/>
            <person name="Javed M."/>
            <person name="Chouhan V."/>
            <person name="Charishma K."/>
            <person name="Patel A."/>
            <person name="Kumar M."/>
            <person name="Sahu K.P."/>
            <person name="Kumar A."/>
        </authorList>
    </citation>
    <scope>NUCLEOTIDE SEQUENCE [LARGE SCALE GENOMIC DNA]</scope>
    <source>
        <strain evidence="2 3">OsEnb-ALM-A6</strain>
    </source>
</reference>
<feature type="domain" description="HTH cro/C1-type" evidence="1">
    <location>
        <begin position="27"/>
        <end position="79"/>
    </location>
</feature>
<protein>
    <submittedName>
        <fullName evidence="2">Helix-turn-helix transcriptional regulator</fullName>
    </submittedName>
</protein>
<evidence type="ECO:0000313" key="3">
    <source>
        <dbReference type="Proteomes" id="UP001463665"/>
    </source>
</evidence>
<dbReference type="SUPFAM" id="SSF47413">
    <property type="entry name" value="lambda repressor-like DNA-binding domains"/>
    <property type="match status" value="1"/>
</dbReference>
<dbReference type="CDD" id="cd00093">
    <property type="entry name" value="HTH_XRE"/>
    <property type="match status" value="1"/>
</dbReference>
<dbReference type="RefSeq" id="WP_345766150.1">
    <property type="nucleotide sequence ID" value="NZ_CP154834.1"/>
</dbReference>